<keyword evidence="4 7" id="KW-0812">Transmembrane</keyword>
<gene>
    <name evidence="9" type="ORF">FOZ76_25710</name>
</gene>
<keyword evidence="5 7" id="KW-1133">Transmembrane helix</keyword>
<proteinExistence type="inferred from homology"/>
<dbReference type="GO" id="GO:0055085">
    <property type="term" value="P:transmembrane transport"/>
    <property type="evidence" value="ECO:0007669"/>
    <property type="project" value="InterPro"/>
</dbReference>
<dbReference type="AlphaFoldDB" id="A0A556A811"/>
<evidence type="ECO:0000313" key="10">
    <source>
        <dbReference type="Proteomes" id="UP000318405"/>
    </source>
</evidence>
<evidence type="ECO:0000313" key="9">
    <source>
        <dbReference type="EMBL" id="TSH89017.1"/>
    </source>
</evidence>
<evidence type="ECO:0000259" key="8">
    <source>
        <dbReference type="PROSITE" id="PS50928"/>
    </source>
</evidence>
<evidence type="ECO:0000256" key="6">
    <source>
        <dbReference type="ARBA" id="ARBA00023136"/>
    </source>
</evidence>
<feature type="transmembrane region" description="Helical" evidence="7">
    <location>
        <begin position="220"/>
        <end position="242"/>
    </location>
</feature>
<protein>
    <submittedName>
        <fullName evidence="9">ABC transporter permease</fullName>
    </submittedName>
</protein>
<dbReference type="InterPro" id="IPR000515">
    <property type="entry name" value="MetI-like"/>
</dbReference>
<keyword evidence="10" id="KW-1185">Reference proteome</keyword>
<dbReference type="CDD" id="cd06261">
    <property type="entry name" value="TM_PBP2"/>
    <property type="match status" value="1"/>
</dbReference>
<comment type="subcellular location">
    <subcellularLocation>
        <location evidence="1 7">Cell membrane</location>
        <topology evidence="1 7">Multi-pass membrane protein</topology>
    </subcellularLocation>
</comment>
<dbReference type="Proteomes" id="UP000318405">
    <property type="component" value="Unassembled WGS sequence"/>
</dbReference>
<keyword evidence="3" id="KW-1003">Cell membrane</keyword>
<name>A0A556A811_9BURK</name>
<evidence type="ECO:0000256" key="1">
    <source>
        <dbReference type="ARBA" id="ARBA00004651"/>
    </source>
</evidence>
<evidence type="ECO:0000256" key="3">
    <source>
        <dbReference type="ARBA" id="ARBA00022475"/>
    </source>
</evidence>
<organism evidence="9 10">
    <name type="scientific">Verticiella sediminum</name>
    <dbReference type="NCBI Taxonomy" id="1247510"/>
    <lineage>
        <taxon>Bacteria</taxon>
        <taxon>Pseudomonadati</taxon>
        <taxon>Pseudomonadota</taxon>
        <taxon>Betaproteobacteria</taxon>
        <taxon>Burkholderiales</taxon>
        <taxon>Alcaligenaceae</taxon>
        <taxon>Verticiella</taxon>
    </lineage>
</organism>
<dbReference type="RefSeq" id="WP_143951133.1">
    <property type="nucleotide sequence ID" value="NZ_BAABMB010000005.1"/>
</dbReference>
<reference evidence="9 10" key="1">
    <citation type="submission" date="2019-07" db="EMBL/GenBank/DDBJ databases">
        <title>Qingshengfaniella alkalisoli gen. nov., sp. nov., isolated from saline soil.</title>
        <authorList>
            <person name="Xu L."/>
            <person name="Huang X.-X."/>
            <person name="Sun J.-Q."/>
        </authorList>
    </citation>
    <scope>NUCLEOTIDE SEQUENCE [LARGE SCALE GENOMIC DNA]</scope>
    <source>
        <strain evidence="9 10">DSM 27279</strain>
    </source>
</reference>
<evidence type="ECO:0000256" key="4">
    <source>
        <dbReference type="ARBA" id="ARBA00022692"/>
    </source>
</evidence>
<evidence type="ECO:0000256" key="7">
    <source>
        <dbReference type="RuleBase" id="RU363032"/>
    </source>
</evidence>
<feature type="transmembrane region" description="Helical" evidence="7">
    <location>
        <begin position="177"/>
        <end position="200"/>
    </location>
</feature>
<keyword evidence="6 7" id="KW-0472">Membrane</keyword>
<comment type="similarity">
    <text evidence="7">Belongs to the binding-protein-dependent transport system permease family.</text>
</comment>
<comment type="caution">
    <text evidence="9">The sequence shown here is derived from an EMBL/GenBank/DDBJ whole genome shotgun (WGS) entry which is preliminary data.</text>
</comment>
<dbReference type="GO" id="GO:0005886">
    <property type="term" value="C:plasma membrane"/>
    <property type="evidence" value="ECO:0007669"/>
    <property type="project" value="UniProtKB-SubCell"/>
</dbReference>
<feature type="domain" description="ABC transmembrane type-1" evidence="8">
    <location>
        <begin position="59"/>
        <end position="239"/>
    </location>
</feature>
<keyword evidence="2 7" id="KW-0813">Transport</keyword>
<dbReference type="SUPFAM" id="SSF161098">
    <property type="entry name" value="MetI-like"/>
    <property type="match status" value="1"/>
</dbReference>
<feature type="transmembrane region" description="Helical" evidence="7">
    <location>
        <begin position="62"/>
        <end position="85"/>
    </location>
</feature>
<dbReference type="Gene3D" id="1.10.3720.10">
    <property type="entry name" value="MetI-like"/>
    <property type="match status" value="1"/>
</dbReference>
<dbReference type="EMBL" id="VLTJ01000042">
    <property type="protein sequence ID" value="TSH89017.1"/>
    <property type="molecule type" value="Genomic_DNA"/>
</dbReference>
<evidence type="ECO:0000256" key="2">
    <source>
        <dbReference type="ARBA" id="ARBA00022448"/>
    </source>
</evidence>
<accession>A0A556A811</accession>
<dbReference type="PANTHER" id="PTHR30151:SF20">
    <property type="entry name" value="ABC TRANSPORTER PERMEASE PROTEIN HI_0355-RELATED"/>
    <property type="match status" value="1"/>
</dbReference>
<dbReference type="PANTHER" id="PTHR30151">
    <property type="entry name" value="ALKANE SULFONATE ABC TRANSPORTER-RELATED, MEMBRANE SUBUNIT"/>
    <property type="match status" value="1"/>
</dbReference>
<dbReference type="Pfam" id="PF00528">
    <property type="entry name" value="BPD_transp_1"/>
    <property type="match status" value="1"/>
</dbReference>
<dbReference type="OrthoDB" id="9809660at2"/>
<feature type="transmembrane region" description="Helical" evidence="7">
    <location>
        <begin position="123"/>
        <end position="147"/>
    </location>
</feature>
<sequence>MKRGRKLRQALSPWFTAAGLFLLWELGCRAFQVPQMILPAPSDAFAAMIQFWPAIAEGAWQTLMTTLIGFVLALAFGTLLGVLVGASPGLYRAINPLMIGFNSIPKVAVVPVLVMWFGIGTVPAVLCAFLTAFFPIAVNVATGIATLEPELADVLRSLGARRSVVLRKVALPRAMPYLFASLKIAITLAFVGSVVSEMVASNAGIGYLLLTASSSFRVPLVFAALLVVGVLGIVMYAIADAIEQRSTSWARRGNAGGDIMAGG</sequence>
<dbReference type="PROSITE" id="PS50928">
    <property type="entry name" value="ABC_TM1"/>
    <property type="match status" value="1"/>
</dbReference>
<evidence type="ECO:0000256" key="5">
    <source>
        <dbReference type="ARBA" id="ARBA00022989"/>
    </source>
</evidence>
<dbReference type="InterPro" id="IPR035906">
    <property type="entry name" value="MetI-like_sf"/>
</dbReference>